<evidence type="ECO:0000313" key="3">
    <source>
        <dbReference type="Proteomes" id="UP001642464"/>
    </source>
</evidence>
<gene>
    <name evidence="2" type="ORF">SCF082_LOCUS13867</name>
</gene>
<keyword evidence="3" id="KW-1185">Reference proteome</keyword>
<evidence type="ECO:0000313" key="2">
    <source>
        <dbReference type="EMBL" id="CAK9017920.1"/>
    </source>
</evidence>
<feature type="chain" id="PRO_5046259590" description="Secreted protein" evidence="1">
    <location>
        <begin position="23"/>
        <end position="106"/>
    </location>
</feature>
<comment type="caution">
    <text evidence="2">The sequence shown here is derived from an EMBL/GenBank/DDBJ whole genome shotgun (WGS) entry which is preliminary data.</text>
</comment>
<evidence type="ECO:0008006" key="4">
    <source>
        <dbReference type="Google" id="ProtNLM"/>
    </source>
</evidence>
<organism evidence="2 3">
    <name type="scientific">Durusdinium trenchii</name>
    <dbReference type="NCBI Taxonomy" id="1381693"/>
    <lineage>
        <taxon>Eukaryota</taxon>
        <taxon>Sar</taxon>
        <taxon>Alveolata</taxon>
        <taxon>Dinophyceae</taxon>
        <taxon>Suessiales</taxon>
        <taxon>Symbiodiniaceae</taxon>
        <taxon>Durusdinium</taxon>
    </lineage>
</organism>
<reference evidence="2 3" key="1">
    <citation type="submission" date="2024-02" db="EMBL/GenBank/DDBJ databases">
        <authorList>
            <person name="Chen Y."/>
            <person name="Shah S."/>
            <person name="Dougan E. K."/>
            <person name="Thang M."/>
            <person name="Chan C."/>
        </authorList>
    </citation>
    <scope>NUCLEOTIDE SEQUENCE [LARGE SCALE GENOMIC DNA]</scope>
</reference>
<sequence length="106" mass="11086">MLLLALASLVFVVTLRCPFTGGSVPSAFLAALLGNDRVTPASIATGCAPGRIILPLLLLLPPLPTDCLRRLRAGALHMHRRGRFYAGVRPTPLTDCLSASCAPGPV</sequence>
<protein>
    <recommendedName>
        <fullName evidence="4">Secreted protein</fullName>
    </recommendedName>
</protein>
<accession>A0ABP0JTX3</accession>
<evidence type="ECO:0000256" key="1">
    <source>
        <dbReference type="SAM" id="SignalP"/>
    </source>
</evidence>
<name>A0ABP0JTX3_9DINO</name>
<feature type="signal peptide" evidence="1">
    <location>
        <begin position="1"/>
        <end position="22"/>
    </location>
</feature>
<dbReference type="EMBL" id="CAXAMM010008617">
    <property type="protein sequence ID" value="CAK9017920.1"/>
    <property type="molecule type" value="Genomic_DNA"/>
</dbReference>
<keyword evidence="1" id="KW-0732">Signal</keyword>
<dbReference type="Proteomes" id="UP001642464">
    <property type="component" value="Unassembled WGS sequence"/>
</dbReference>
<proteinExistence type="predicted"/>